<feature type="transmembrane region" description="Helical" evidence="1">
    <location>
        <begin position="313"/>
        <end position="334"/>
    </location>
</feature>
<dbReference type="Pfam" id="PF10060">
    <property type="entry name" value="DUF2298"/>
    <property type="match status" value="1"/>
</dbReference>
<feature type="transmembrane region" description="Helical" evidence="1">
    <location>
        <begin position="503"/>
        <end position="536"/>
    </location>
</feature>
<feature type="transmembrane region" description="Helical" evidence="1">
    <location>
        <begin position="231"/>
        <end position="254"/>
    </location>
</feature>
<feature type="transmembrane region" description="Helical" evidence="1">
    <location>
        <begin position="542"/>
        <end position="563"/>
    </location>
</feature>
<dbReference type="RefSeq" id="WP_256421320.1">
    <property type="nucleotide sequence ID" value="NZ_JANHDI010000007.1"/>
</dbReference>
<dbReference type="EMBL" id="JBHUDK010000002">
    <property type="protein sequence ID" value="MFD1597873.1"/>
    <property type="molecule type" value="Genomic_DNA"/>
</dbReference>
<keyword evidence="1" id="KW-0472">Membrane</keyword>
<evidence type="ECO:0000313" key="2">
    <source>
        <dbReference type="EMBL" id="MFD1597873.1"/>
    </source>
</evidence>
<gene>
    <name evidence="2" type="ORF">ACFSBX_02720</name>
</gene>
<dbReference type="PANTHER" id="PTHR10790">
    <property type="entry name" value="TPR-DOMAIN CONTAINING PROTEIN"/>
    <property type="match status" value="1"/>
</dbReference>
<keyword evidence="3" id="KW-1185">Reference proteome</keyword>
<dbReference type="AlphaFoldDB" id="A0ABD6CIB9"/>
<feature type="transmembrane region" description="Helical" evidence="1">
    <location>
        <begin position="59"/>
        <end position="80"/>
    </location>
</feature>
<name>A0ABD6CIB9_9EURY</name>
<comment type="caution">
    <text evidence="2">The sequence shown here is derived from an EMBL/GenBank/DDBJ whole genome shotgun (WGS) entry which is preliminary data.</text>
</comment>
<feature type="transmembrane region" description="Helical" evidence="1">
    <location>
        <begin position="635"/>
        <end position="654"/>
    </location>
</feature>
<feature type="transmembrane region" description="Helical" evidence="1">
    <location>
        <begin position="183"/>
        <end position="204"/>
    </location>
</feature>
<feature type="transmembrane region" description="Helical" evidence="1">
    <location>
        <begin position="471"/>
        <end position="491"/>
    </location>
</feature>
<feature type="transmembrane region" description="Helical" evidence="1">
    <location>
        <begin position="35"/>
        <end position="53"/>
    </location>
</feature>
<dbReference type="InterPro" id="IPR018746">
    <property type="entry name" value="DUF2298"/>
</dbReference>
<keyword evidence="1" id="KW-1133">Transmembrane helix</keyword>
<protein>
    <submittedName>
        <fullName evidence="2">DUF2298 domain-containing protein</fullName>
    </submittedName>
</protein>
<feature type="transmembrane region" description="Helical" evidence="1">
    <location>
        <begin position="100"/>
        <end position="121"/>
    </location>
</feature>
<sequence length="827" mass="87067">MEYALVARWLVLYLALFALGLPLVARLLPRSAGRGAGLAVPAALVVLSVPAYWVGQVTWGPIALAAGVVSLLLASALAGLDLTALRRREIRLDVEIDRDAATDAAAVFLLGFAFVVAVRAFDPAVYPVGGEKFLDFGLLKTLERSAVLPPEDFWFANEAVKYYYGGHLTATLLAWLTATPPAFAYNLALAGFYAALVTAAFELAGAIGADRVRSVATAGGRLSDPRSRRRIAGAFAVFFVGLASNLVTAGRFALRALPEPLRRGAAELVAARTDYTVERILAGADSFSYWSASRVVPGTINEFPLFAWLNGDLHAHMMGTPTLLLAAAVGYAYYRTPESDLRRRRALLFAVLPIVAAWQAVQSTWSFPSVLALGWLAALFAPADPRTLLPGRGAVRRLRAAVGGPAETNGGTGASETTSAATREIGRITAALLVAALAAVVAVVLASPFLLGAATGGGERSIELLGPEMRSGLGALLLVHGAFVVGLGTWLRSELRVERPWTLLAALAAVVVVGTQIGFAALAVSVPLLVVAWVGLRTSESIGYGAVLVVAGAGLATIVELVYVNEQAGPGRMNTVFKTYSQVWVFWGTAMGVALSGLLSRALSGSAAADDRAGDDGSSESGAVRRLAGLPWRRVATVALVIALVASTSVYGVLAVGAHFERAAAGGTTLDATRFVETDHPEYAAAIDWVDDRDGRPTMLEAPGTSRYDGGNDGRPNVMYSWYANPASSLTGVPTVAGWQHEVGYRGQAAYLDRVRDVDAMYTGNESTRADLLRQYEVEYIWVGPGERARYGSISFGSEAIDVAHRSGDVTIYAVDLAALDGEASNA</sequence>
<evidence type="ECO:0000256" key="1">
    <source>
        <dbReference type="SAM" id="Phobius"/>
    </source>
</evidence>
<dbReference type="PANTHER" id="PTHR10790:SF51">
    <property type="entry name" value="TETRATRICOPEPTIDE REPEAT PROTEIN"/>
    <property type="match status" value="1"/>
</dbReference>
<reference evidence="2 3" key="1">
    <citation type="journal article" date="2019" name="Int. J. Syst. Evol. Microbiol.">
        <title>The Global Catalogue of Microorganisms (GCM) 10K type strain sequencing project: providing services to taxonomists for standard genome sequencing and annotation.</title>
        <authorList>
            <consortium name="The Broad Institute Genomics Platform"/>
            <consortium name="The Broad Institute Genome Sequencing Center for Infectious Disease"/>
            <person name="Wu L."/>
            <person name="Ma J."/>
        </authorList>
    </citation>
    <scope>NUCLEOTIDE SEQUENCE [LARGE SCALE GENOMIC DNA]</scope>
    <source>
        <strain evidence="2 3">CGMCC 1.12121</strain>
    </source>
</reference>
<feature type="transmembrane region" description="Helical" evidence="1">
    <location>
        <begin position="6"/>
        <end position="28"/>
    </location>
</feature>
<proteinExistence type="predicted"/>
<dbReference type="NCBIfam" id="TIGR03662">
    <property type="entry name" value="Chlor_Arch_YYY"/>
    <property type="match status" value="1"/>
</dbReference>
<feature type="transmembrane region" description="Helical" evidence="1">
    <location>
        <begin position="584"/>
        <end position="603"/>
    </location>
</feature>
<keyword evidence="1" id="KW-0812">Transmembrane</keyword>
<accession>A0ABD6CIB9</accession>
<organism evidence="2 3">
    <name type="scientific">Halobellus rarus</name>
    <dbReference type="NCBI Taxonomy" id="1126237"/>
    <lineage>
        <taxon>Archaea</taxon>
        <taxon>Methanobacteriati</taxon>
        <taxon>Methanobacteriota</taxon>
        <taxon>Stenosarchaea group</taxon>
        <taxon>Halobacteria</taxon>
        <taxon>Halobacteriales</taxon>
        <taxon>Haloferacaceae</taxon>
        <taxon>Halobellus</taxon>
    </lineage>
</organism>
<dbReference type="Proteomes" id="UP001597085">
    <property type="component" value="Unassembled WGS sequence"/>
</dbReference>
<feature type="transmembrane region" description="Helical" evidence="1">
    <location>
        <begin position="430"/>
        <end position="451"/>
    </location>
</feature>
<evidence type="ECO:0000313" key="3">
    <source>
        <dbReference type="Proteomes" id="UP001597085"/>
    </source>
</evidence>